<keyword evidence="11 15" id="KW-0460">Magnesium</keyword>
<protein>
    <recommendedName>
        <fullName evidence="15">3-isopropylmalate dehydrogenase</fullName>
        <ecNumber evidence="15">1.1.1.85</ecNumber>
    </recommendedName>
    <alternativeName>
        <fullName evidence="15">3-IPM-DH</fullName>
    </alternativeName>
    <alternativeName>
        <fullName evidence="15">Beta-IPM dehydrogenase</fullName>
        <shortName evidence="15">IMDH</shortName>
    </alternativeName>
</protein>
<dbReference type="OrthoDB" id="9806254at2"/>
<dbReference type="UniPathway" id="UPA00048">
    <property type="reaction ID" value="UER00072"/>
</dbReference>
<keyword evidence="8 15" id="KW-0963">Cytoplasm</keyword>
<dbReference type="InterPro" id="IPR024084">
    <property type="entry name" value="IsoPropMal-DH-like_dom"/>
</dbReference>
<organism evidence="18 19">
    <name type="scientific">Helicobacter marmotae</name>
    <dbReference type="NCBI Taxonomy" id="152490"/>
    <lineage>
        <taxon>Bacteria</taxon>
        <taxon>Pseudomonadati</taxon>
        <taxon>Campylobacterota</taxon>
        <taxon>Epsilonproteobacteria</taxon>
        <taxon>Campylobacterales</taxon>
        <taxon>Helicobacteraceae</taxon>
        <taxon>Helicobacter</taxon>
    </lineage>
</organism>
<keyword evidence="12 15" id="KW-0560">Oxidoreductase</keyword>
<evidence type="ECO:0000256" key="16">
    <source>
        <dbReference type="RuleBase" id="RU004445"/>
    </source>
</evidence>
<keyword evidence="19" id="KW-1185">Reference proteome</keyword>
<dbReference type="GO" id="GO:0051287">
    <property type="term" value="F:NAD binding"/>
    <property type="evidence" value="ECO:0007669"/>
    <property type="project" value="InterPro"/>
</dbReference>
<dbReference type="EMBL" id="NXLR01000012">
    <property type="protein sequence ID" value="RDU59470.1"/>
    <property type="molecule type" value="Genomic_DNA"/>
</dbReference>
<evidence type="ECO:0000256" key="8">
    <source>
        <dbReference type="ARBA" id="ARBA00022490"/>
    </source>
</evidence>
<evidence type="ECO:0000256" key="12">
    <source>
        <dbReference type="ARBA" id="ARBA00023002"/>
    </source>
</evidence>
<evidence type="ECO:0000313" key="19">
    <source>
        <dbReference type="Proteomes" id="UP000256599"/>
    </source>
</evidence>
<comment type="caution">
    <text evidence="18">The sequence shown here is derived from an EMBL/GenBank/DDBJ whole genome shotgun (WGS) entry which is preliminary data.</text>
</comment>
<feature type="binding site" evidence="15">
    <location>
        <begin position="281"/>
        <end position="293"/>
    </location>
    <ligand>
        <name>NAD(+)</name>
        <dbReference type="ChEBI" id="CHEBI:57540"/>
    </ligand>
</feature>
<comment type="similarity">
    <text evidence="5 15">Belongs to the isocitrate and isopropylmalate dehydrogenases family. LeuB type 1 subfamily.</text>
</comment>
<feature type="site" description="Important for catalysis" evidence="15">
    <location>
        <position position="191"/>
    </location>
</feature>
<feature type="domain" description="Isopropylmalate dehydrogenase-like" evidence="17">
    <location>
        <begin position="4"/>
        <end position="352"/>
    </location>
</feature>
<comment type="catalytic activity">
    <reaction evidence="1 15 16">
        <text>(2R,3S)-3-isopropylmalate + NAD(+) = 4-methyl-2-oxopentanoate + CO2 + NADH</text>
        <dbReference type="Rhea" id="RHEA:32271"/>
        <dbReference type="ChEBI" id="CHEBI:16526"/>
        <dbReference type="ChEBI" id="CHEBI:17865"/>
        <dbReference type="ChEBI" id="CHEBI:35121"/>
        <dbReference type="ChEBI" id="CHEBI:57540"/>
        <dbReference type="ChEBI" id="CHEBI:57945"/>
        <dbReference type="EC" id="1.1.1.85"/>
    </reaction>
</comment>
<evidence type="ECO:0000256" key="6">
    <source>
        <dbReference type="ARBA" id="ARBA00011738"/>
    </source>
</evidence>
<feature type="binding site" evidence="15">
    <location>
        <begin position="76"/>
        <end position="89"/>
    </location>
    <ligand>
        <name>NAD(+)</name>
        <dbReference type="ChEBI" id="CHEBI:57540"/>
    </ligand>
</feature>
<evidence type="ECO:0000256" key="7">
    <source>
        <dbReference type="ARBA" id="ARBA00022430"/>
    </source>
</evidence>
<accession>A0A3D8I2U1</accession>
<feature type="binding site" evidence="15">
    <location>
        <position position="135"/>
    </location>
    <ligand>
        <name>substrate</name>
    </ligand>
</feature>
<comment type="subunit">
    <text evidence="6 15 16">Homodimer.</text>
</comment>
<comment type="subcellular location">
    <subcellularLocation>
        <location evidence="3 15">Cytoplasm</location>
    </subcellularLocation>
</comment>
<dbReference type="SMART" id="SM01329">
    <property type="entry name" value="Iso_dh"/>
    <property type="match status" value="1"/>
</dbReference>
<feature type="binding site" evidence="15">
    <location>
        <position position="251"/>
    </location>
    <ligand>
        <name>Mg(2+)</name>
        <dbReference type="ChEBI" id="CHEBI:18420"/>
    </ligand>
</feature>
<feature type="binding site" evidence="15">
    <location>
        <position position="96"/>
    </location>
    <ligand>
        <name>substrate</name>
    </ligand>
</feature>
<comment type="cofactor">
    <cofactor evidence="15 16">
        <name>Mg(2+)</name>
        <dbReference type="ChEBI" id="CHEBI:18420"/>
    </cofactor>
    <cofactor evidence="15 16">
        <name>Mn(2+)</name>
        <dbReference type="ChEBI" id="CHEBI:29035"/>
    </cofactor>
    <text evidence="15 16">Binds 1 Mg(2+) or Mn(2+) ion per subunit.</text>
</comment>
<evidence type="ECO:0000256" key="3">
    <source>
        <dbReference type="ARBA" id="ARBA00004496"/>
    </source>
</evidence>
<evidence type="ECO:0000256" key="11">
    <source>
        <dbReference type="ARBA" id="ARBA00022842"/>
    </source>
</evidence>
<keyword evidence="13 15" id="KW-0520">NAD</keyword>
<dbReference type="InterPro" id="IPR004429">
    <property type="entry name" value="Isopropylmalate_DH"/>
</dbReference>
<keyword evidence="15" id="KW-0464">Manganese</keyword>
<dbReference type="NCBIfam" id="TIGR00169">
    <property type="entry name" value="leuB"/>
    <property type="match status" value="1"/>
</dbReference>
<dbReference type="AlphaFoldDB" id="A0A3D8I2U1"/>
<dbReference type="Gene3D" id="3.40.718.10">
    <property type="entry name" value="Isopropylmalate Dehydrogenase"/>
    <property type="match status" value="1"/>
</dbReference>
<keyword evidence="7 15" id="KW-0432">Leucine biosynthesis</keyword>
<evidence type="ECO:0000256" key="9">
    <source>
        <dbReference type="ARBA" id="ARBA00022605"/>
    </source>
</evidence>
<keyword evidence="14 15" id="KW-0100">Branched-chain amino acid biosynthesis</keyword>
<dbReference type="InterPro" id="IPR019818">
    <property type="entry name" value="IsoCit/isopropylmalate_DH_CS"/>
</dbReference>
<evidence type="ECO:0000256" key="2">
    <source>
        <dbReference type="ARBA" id="ARBA00001936"/>
    </source>
</evidence>
<dbReference type="EC" id="1.1.1.85" evidence="15"/>
<dbReference type="SUPFAM" id="SSF53659">
    <property type="entry name" value="Isocitrate/Isopropylmalate dehydrogenase-like"/>
    <property type="match status" value="1"/>
</dbReference>
<comment type="cofactor">
    <cofactor evidence="2">
        <name>Mn(2+)</name>
        <dbReference type="ChEBI" id="CHEBI:29035"/>
    </cofactor>
</comment>
<evidence type="ECO:0000256" key="5">
    <source>
        <dbReference type="ARBA" id="ARBA00008319"/>
    </source>
</evidence>
<dbReference type="GO" id="GO:0000287">
    <property type="term" value="F:magnesium ion binding"/>
    <property type="evidence" value="ECO:0007669"/>
    <property type="project" value="InterPro"/>
</dbReference>
<feature type="site" description="Important for catalysis" evidence="15">
    <location>
        <position position="142"/>
    </location>
</feature>
<reference evidence="18 19" key="1">
    <citation type="submission" date="2018-04" db="EMBL/GenBank/DDBJ databases">
        <title>Novel Campyloabacter and Helicobacter Species and Strains.</title>
        <authorList>
            <person name="Mannion A.J."/>
            <person name="Shen Z."/>
            <person name="Fox J.G."/>
        </authorList>
    </citation>
    <scope>NUCLEOTIDE SEQUENCE [LARGE SCALE GENOMIC DNA]</scope>
    <source>
        <strain evidence="18 19">MIT 98-6070</strain>
    </source>
</reference>
<feature type="binding site" evidence="15">
    <location>
        <position position="223"/>
    </location>
    <ligand>
        <name>Mg(2+)</name>
        <dbReference type="ChEBI" id="CHEBI:18420"/>
    </ligand>
</feature>
<evidence type="ECO:0000256" key="4">
    <source>
        <dbReference type="ARBA" id="ARBA00004762"/>
    </source>
</evidence>
<gene>
    <name evidence="15 18" type="primary">leuB</name>
    <name evidence="18" type="ORF">CQA63_06855</name>
</gene>
<sequence>MEKHIALIHGDGIGREVITQALKILKAIAEKYQHTFIFNEVLAGGCAIDACGQCLPKESLEICKQSDSVLLGAVGGPKWDKQPPHNRPESALLTLRKELGLFANIRPATLIQDLSNASPLKNEILKLGIDFIIVRELIGGVYFGEHKLEEIQGQKVASDIMSYSEKQIESIAKVAFEIAKNRKKRIVSVDKANVLSSSRLWREVVEKVAQSYPEVELSHMYVDNAAMQICRAPSQFDVILTENMFGDILSDEASIITGTIGVIPSASLSQNTRGMYEPIHGSAPDIAGKDIANPIGTILSAAMMLELSFGLKKESEAVQEAVQEALSQGYRTADMMSEGMKNVGCAQMGDIILQCLMK</sequence>
<dbReference type="RefSeq" id="WP_104699660.1">
    <property type="nucleotide sequence ID" value="NZ_FZPP01000010.1"/>
</dbReference>
<comment type="pathway">
    <text evidence="4 15 16">Amino-acid biosynthesis; L-leucine biosynthesis; L-leucine from 3-methyl-2-oxobutanoate: step 3/4.</text>
</comment>
<evidence type="ECO:0000256" key="1">
    <source>
        <dbReference type="ARBA" id="ARBA00000624"/>
    </source>
</evidence>
<feature type="binding site" evidence="15">
    <location>
        <position position="106"/>
    </location>
    <ligand>
        <name>substrate</name>
    </ligand>
</feature>
<dbReference type="PANTHER" id="PTHR42979:SF1">
    <property type="entry name" value="3-ISOPROPYLMALATE DEHYDROGENASE"/>
    <property type="match status" value="1"/>
</dbReference>
<keyword evidence="9 15" id="KW-0028">Amino-acid biosynthesis</keyword>
<dbReference type="HAMAP" id="MF_01033">
    <property type="entry name" value="LeuB_type1"/>
    <property type="match status" value="1"/>
</dbReference>
<dbReference type="GO" id="GO:0003862">
    <property type="term" value="F:3-isopropylmalate dehydrogenase activity"/>
    <property type="evidence" value="ECO:0007669"/>
    <property type="project" value="UniProtKB-UniRule"/>
</dbReference>
<dbReference type="GO" id="GO:0009098">
    <property type="term" value="P:L-leucine biosynthetic process"/>
    <property type="evidence" value="ECO:0007669"/>
    <property type="project" value="UniProtKB-UniRule"/>
</dbReference>
<dbReference type="Proteomes" id="UP000256599">
    <property type="component" value="Unassembled WGS sequence"/>
</dbReference>
<feature type="binding site" evidence="15">
    <location>
        <position position="247"/>
    </location>
    <ligand>
        <name>Mg(2+)</name>
        <dbReference type="ChEBI" id="CHEBI:18420"/>
    </ligand>
</feature>
<dbReference type="FunFam" id="3.40.718.10:FF:000028">
    <property type="entry name" value="3-isopropylmalate dehydrogenase"/>
    <property type="match status" value="1"/>
</dbReference>
<evidence type="ECO:0000259" key="17">
    <source>
        <dbReference type="SMART" id="SM01329"/>
    </source>
</evidence>
<evidence type="ECO:0000256" key="10">
    <source>
        <dbReference type="ARBA" id="ARBA00022723"/>
    </source>
</evidence>
<evidence type="ECO:0000313" key="18">
    <source>
        <dbReference type="EMBL" id="RDU59470.1"/>
    </source>
</evidence>
<feature type="binding site" evidence="15">
    <location>
        <position position="223"/>
    </location>
    <ligand>
        <name>substrate</name>
    </ligand>
</feature>
<name>A0A3D8I2U1_9HELI</name>
<dbReference type="GO" id="GO:0005829">
    <property type="term" value="C:cytosol"/>
    <property type="evidence" value="ECO:0007669"/>
    <property type="project" value="TreeGrafter"/>
</dbReference>
<evidence type="ECO:0000256" key="15">
    <source>
        <dbReference type="HAMAP-Rule" id="MF_01033"/>
    </source>
</evidence>
<evidence type="ECO:0000256" key="13">
    <source>
        <dbReference type="ARBA" id="ARBA00023027"/>
    </source>
</evidence>
<dbReference type="Pfam" id="PF00180">
    <property type="entry name" value="Iso_dh"/>
    <property type="match status" value="1"/>
</dbReference>
<keyword evidence="10 15" id="KW-0479">Metal-binding</keyword>
<evidence type="ECO:0000256" key="14">
    <source>
        <dbReference type="ARBA" id="ARBA00023304"/>
    </source>
</evidence>
<dbReference type="PROSITE" id="PS00470">
    <property type="entry name" value="IDH_IMDH"/>
    <property type="match status" value="1"/>
</dbReference>
<comment type="function">
    <text evidence="15 16">Catalyzes the oxidation of 3-carboxy-2-hydroxy-4-methylpentanoate (3-isopropylmalate) to 3-carboxy-4-methyl-2-oxopentanoate. The product decarboxylates to 4-methyl-2 oxopentanoate.</text>
</comment>
<dbReference type="PANTHER" id="PTHR42979">
    <property type="entry name" value="3-ISOPROPYLMALATE DEHYDROGENASE"/>
    <property type="match status" value="1"/>
</dbReference>
<proteinExistence type="inferred from homology"/>